<dbReference type="AlphaFoldDB" id="A0A7X1F730"/>
<accession>A0A7X1F730</accession>
<evidence type="ECO:0000313" key="2">
    <source>
        <dbReference type="EMBL" id="MBC2651254.1"/>
    </source>
</evidence>
<dbReference type="EMBL" id="JACLAU010000006">
    <property type="protein sequence ID" value="MBC2651254.1"/>
    <property type="molecule type" value="Genomic_DNA"/>
</dbReference>
<gene>
    <name evidence="2" type="ORF">H7F49_06030</name>
</gene>
<protein>
    <submittedName>
        <fullName evidence="2">Uncharacterized protein</fullName>
    </submittedName>
</protein>
<evidence type="ECO:0000313" key="3">
    <source>
        <dbReference type="Proteomes" id="UP000520156"/>
    </source>
</evidence>
<keyword evidence="3" id="KW-1185">Reference proteome</keyword>
<sequence length="66" mass="7470">MNINLAESRAMSAQKHHRPGRNQRTAPPHPMYDDEISDAQIDVIRHLADPDGKRAAKRVILYPSLV</sequence>
<proteinExistence type="predicted"/>
<dbReference type="Proteomes" id="UP000520156">
    <property type="component" value="Unassembled WGS sequence"/>
</dbReference>
<feature type="region of interest" description="Disordered" evidence="1">
    <location>
        <begin position="1"/>
        <end position="33"/>
    </location>
</feature>
<organism evidence="2 3">
    <name type="scientific">Novosphingobium aerophilum</name>
    <dbReference type="NCBI Taxonomy" id="2839843"/>
    <lineage>
        <taxon>Bacteria</taxon>
        <taxon>Pseudomonadati</taxon>
        <taxon>Pseudomonadota</taxon>
        <taxon>Alphaproteobacteria</taxon>
        <taxon>Sphingomonadales</taxon>
        <taxon>Sphingomonadaceae</taxon>
        <taxon>Novosphingobium</taxon>
    </lineage>
</organism>
<evidence type="ECO:0000256" key="1">
    <source>
        <dbReference type="SAM" id="MobiDB-lite"/>
    </source>
</evidence>
<comment type="caution">
    <text evidence="2">The sequence shown here is derived from an EMBL/GenBank/DDBJ whole genome shotgun (WGS) entry which is preliminary data.</text>
</comment>
<reference evidence="2 3" key="1">
    <citation type="submission" date="2020-08" db="EMBL/GenBank/DDBJ databases">
        <title>The genome sequence of Novosphingobium flavum 4Y4.</title>
        <authorList>
            <person name="Liu Y."/>
        </authorList>
    </citation>
    <scope>NUCLEOTIDE SEQUENCE [LARGE SCALE GENOMIC DNA]</scope>
    <source>
        <strain evidence="2 3">4Y4</strain>
    </source>
</reference>
<dbReference type="RefSeq" id="WP_185682679.1">
    <property type="nucleotide sequence ID" value="NZ_JACLAU010000006.1"/>
</dbReference>
<name>A0A7X1F730_9SPHN</name>